<sequence length="259" mass="29280">MKIFCVYPASKECLKVYRNELTGIQKFLKSLFDATKLSIAQSGDTLKVITDDSGLSTLKALGIENECIISGKLDDIWIRDFGLVSQAVNGEMTRFIYSPKSLNVQDAKEIQKSFDKWINNLQNTVRIHKSILILDGGNVIMDPVSQRAFVTERIFSDNKNFPRVDVVKLLSEELKLRDEEALCVIPEDPEEAVLGHADGCIALVSQKDVVINCENERNMEYNLALRKKIQQSFSDINIHTLPFSPEDKVYRTPVFTSCL</sequence>
<dbReference type="Pfam" id="PF04371">
    <property type="entry name" value="PAD_porph"/>
    <property type="match status" value="1"/>
</dbReference>
<gene>
    <name evidence="2" type="ORF">ASTO00021_LOCUS8316</name>
</gene>
<name>A0A7S3PHV0_9STRA</name>
<dbReference type="AlphaFoldDB" id="A0A7S3PHV0"/>
<dbReference type="SUPFAM" id="SSF55909">
    <property type="entry name" value="Pentein"/>
    <property type="match status" value="1"/>
</dbReference>
<dbReference type="GO" id="GO:0009446">
    <property type="term" value="P:putrescine biosynthetic process"/>
    <property type="evidence" value="ECO:0007669"/>
    <property type="project" value="InterPro"/>
</dbReference>
<protein>
    <recommendedName>
        <fullName evidence="3">Dimethylargininase</fullName>
    </recommendedName>
</protein>
<evidence type="ECO:0000256" key="1">
    <source>
        <dbReference type="ARBA" id="ARBA00022801"/>
    </source>
</evidence>
<accession>A0A7S3PHV0</accession>
<evidence type="ECO:0000313" key="2">
    <source>
        <dbReference type="EMBL" id="CAE0438064.1"/>
    </source>
</evidence>
<reference evidence="2" key="1">
    <citation type="submission" date="2021-01" db="EMBL/GenBank/DDBJ databases">
        <authorList>
            <person name="Corre E."/>
            <person name="Pelletier E."/>
            <person name="Niang G."/>
            <person name="Scheremetjew M."/>
            <person name="Finn R."/>
            <person name="Kale V."/>
            <person name="Holt S."/>
            <person name="Cochrane G."/>
            <person name="Meng A."/>
            <person name="Brown T."/>
            <person name="Cohen L."/>
        </authorList>
    </citation>
    <scope>NUCLEOTIDE SEQUENCE</scope>
    <source>
        <strain evidence="2">GSBS06</strain>
    </source>
</reference>
<proteinExistence type="predicted"/>
<dbReference type="InterPro" id="IPR007466">
    <property type="entry name" value="Peptidyl-Arg-deiminase_porph"/>
</dbReference>
<keyword evidence="1" id="KW-0378">Hydrolase</keyword>
<dbReference type="GO" id="GO:0004668">
    <property type="term" value="F:protein-arginine deiminase activity"/>
    <property type="evidence" value="ECO:0007669"/>
    <property type="project" value="InterPro"/>
</dbReference>
<evidence type="ECO:0008006" key="3">
    <source>
        <dbReference type="Google" id="ProtNLM"/>
    </source>
</evidence>
<dbReference type="EMBL" id="HBIN01011089">
    <property type="protein sequence ID" value="CAE0438064.1"/>
    <property type="molecule type" value="Transcribed_RNA"/>
</dbReference>
<dbReference type="Gene3D" id="3.75.10.10">
    <property type="entry name" value="L-arginine/glycine Amidinotransferase, Chain A"/>
    <property type="match status" value="1"/>
</dbReference>
<organism evidence="2">
    <name type="scientific">Aplanochytrium stocchinoi</name>
    <dbReference type="NCBI Taxonomy" id="215587"/>
    <lineage>
        <taxon>Eukaryota</taxon>
        <taxon>Sar</taxon>
        <taxon>Stramenopiles</taxon>
        <taxon>Bigyra</taxon>
        <taxon>Labyrinthulomycetes</taxon>
        <taxon>Thraustochytrida</taxon>
        <taxon>Thraustochytriidae</taxon>
        <taxon>Aplanochytrium</taxon>
    </lineage>
</organism>